<evidence type="ECO:0000256" key="1">
    <source>
        <dbReference type="ARBA" id="ARBA00005251"/>
    </source>
</evidence>
<dbReference type="GO" id="GO:0003723">
    <property type="term" value="F:RNA binding"/>
    <property type="evidence" value="ECO:0007669"/>
    <property type="project" value="TreeGrafter"/>
</dbReference>
<dbReference type="InterPro" id="IPR023035">
    <property type="entry name" value="Ribosomal_uS9_bac/plastid"/>
</dbReference>
<dbReference type="InterPro" id="IPR020568">
    <property type="entry name" value="Ribosomal_Su5_D2-typ_SF"/>
</dbReference>
<dbReference type="InterPro" id="IPR000754">
    <property type="entry name" value="Ribosomal_uS9"/>
</dbReference>
<keyword evidence="3 5" id="KW-0687">Ribonucleoprotein</keyword>
<name>A0A2U2AP21_9GAMM</name>
<dbReference type="GO" id="GO:0003735">
    <property type="term" value="F:structural constituent of ribosome"/>
    <property type="evidence" value="ECO:0007669"/>
    <property type="project" value="InterPro"/>
</dbReference>
<gene>
    <name evidence="5" type="primary">rpsI</name>
    <name evidence="7" type="ORF">DC082_05395</name>
</gene>
<comment type="similarity">
    <text evidence="1 5 6">Belongs to the universal ribosomal protein uS9 family.</text>
</comment>
<dbReference type="PANTHER" id="PTHR21569:SF1">
    <property type="entry name" value="SMALL RIBOSOMAL SUBUNIT PROTEIN US9M"/>
    <property type="match status" value="1"/>
</dbReference>
<dbReference type="InterPro" id="IPR020574">
    <property type="entry name" value="Ribosomal_uS9_CS"/>
</dbReference>
<dbReference type="GO" id="GO:0006412">
    <property type="term" value="P:translation"/>
    <property type="evidence" value="ECO:0007669"/>
    <property type="project" value="UniProtKB-UniRule"/>
</dbReference>
<organism evidence="7 8">
    <name type="scientific">Ignatzschineria indica</name>
    <dbReference type="NCBI Taxonomy" id="472583"/>
    <lineage>
        <taxon>Bacteria</taxon>
        <taxon>Pseudomonadati</taxon>
        <taxon>Pseudomonadota</taxon>
        <taxon>Gammaproteobacteria</taxon>
        <taxon>Cardiobacteriales</taxon>
        <taxon>Ignatzschineriaceae</taxon>
        <taxon>Ignatzschineria</taxon>
    </lineage>
</organism>
<dbReference type="PANTHER" id="PTHR21569">
    <property type="entry name" value="RIBOSOMAL PROTEIN S9"/>
    <property type="match status" value="1"/>
</dbReference>
<dbReference type="PROSITE" id="PS00360">
    <property type="entry name" value="RIBOSOMAL_S9"/>
    <property type="match status" value="1"/>
</dbReference>
<dbReference type="EMBL" id="QEWR01000002">
    <property type="protein sequence ID" value="PWD84959.1"/>
    <property type="molecule type" value="Genomic_DNA"/>
</dbReference>
<dbReference type="RefSeq" id="WP_094566688.1">
    <property type="nucleotide sequence ID" value="NZ_BMXZ01000001.1"/>
</dbReference>
<evidence type="ECO:0000256" key="5">
    <source>
        <dbReference type="HAMAP-Rule" id="MF_00532"/>
    </source>
</evidence>
<proteinExistence type="inferred from homology"/>
<evidence type="ECO:0000256" key="2">
    <source>
        <dbReference type="ARBA" id="ARBA00022980"/>
    </source>
</evidence>
<dbReference type="InterPro" id="IPR014721">
    <property type="entry name" value="Ribsml_uS5_D2-typ_fold_subgr"/>
</dbReference>
<dbReference type="AlphaFoldDB" id="A0A2U2AP21"/>
<protein>
    <recommendedName>
        <fullName evidence="4 5">Small ribosomal subunit protein uS9</fullName>
    </recommendedName>
</protein>
<comment type="caution">
    <text evidence="7">The sequence shown here is derived from an EMBL/GenBank/DDBJ whole genome shotgun (WGS) entry which is preliminary data.</text>
</comment>
<dbReference type="Pfam" id="PF00380">
    <property type="entry name" value="Ribosomal_S9"/>
    <property type="match status" value="1"/>
</dbReference>
<evidence type="ECO:0000256" key="6">
    <source>
        <dbReference type="RuleBase" id="RU003815"/>
    </source>
</evidence>
<dbReference type="GO" id="GO:0022627">
    <property type="term" value="C:cytosolic small ribosomal subunit"/>
    <property type="evidence" value="ECO:0007669"/>
    <property type="project" value="TreeGrafter"/>
</dbReference>
<reference evidence="7 8" key="1">
    <citation type="journal article" date="2018" name="Genome Announc.">
        <title>Ignatzschineria cameli sp. nov., isolated from necrotic foot tissue of dromedaries (Camelus dromedarius) and associated maggots (Wohlfahrtia species) in Dubai.</title>
        <authorList>
            <person name="Tsang C.C."/>
            <person name="Tang J.Y."/>
            <person name="Fong J.Y."/>
            <person name="Kinne J."/>
            <person name="Lee H.H."/>
            <person name="Joseph M."/>
            <person name="Jose S."/>
            <person name="Schuster R.K."/>
            <person name="Tang Y."/>
            <person name="Sivakumar S."/>
            <person name="Chen J.H."/>
            <person name="Teng J.L."/>
            <person name="Lau S.K."/>
            <person name="Wernery U."/>
            <person name="Woo P.C."/>
        </authorList>
    </citation>
    <scope>NUCLEOTIDE SEQUENCE [LARGE SCALE GENOMIC DNA]</scope>
    <source>
        <strain evidence="7 8">KCTC 22643</strain>
    </source>
</reference>
<sequence length="130" mass="14588">MAANQNYGTGRRKRSQARVFLRKGTGSIIVNDKSLDDYFPREVSRMVVRQPLELLEVTDQFDVIVTVKGGGLSGQAGAIRHGLTRALVEYDEANRAPLRKAGFVTRDPRSVERKKIGLRSARRATQFSKR</sequence>
<keyword evidence="2 5" id="KW-0689">Ribosomal protein</keyword>
<evidence type="ECO:0000256" key="4">
    <source>
        <dbReference type="ARBA" id="ARBA00035259"/>
    </source>
</evidence>
<dbReference type="Gene3D" id="3.30.230.10">
    <property type="match status" value="1"/>
</dbReference>
<dbReference type="NCBIfam" id="NF001099">
    <property type="entry name" value="PRK00132.1"/>
    <property type="match status" value="1"/>
</dbReference>
<evidence type="ECO:0000313" key="7">
    <source>
        <dbReference type="EMBL" id="PWD84959.1"/>
    </source>
</evidence>
<dbReference type="HAMAP" id="MF_00532_B">
    <property type="entry name" value="Ribosomal_uS9_B"/>
    <property type="match status" value="1"/>
</dbReference>
<accession>A0A2U2AP21</accession>
<dbReference type="SUPFAM" id="SSF54211">
    <property type="entry name" value="Ribosomal protein S5 domain 2-like"/>
    <property type="match status" value="1"/>
</dbReference>
<keyword evidence="8" id="KW-1185">Reference proteome</keyword>
<evidence type="ECO:0000313" key="8">
    <source>
        <dbReference type="Proteomes" id="UP000244948"/>
    </source>
</evidence>
<evidence type="ECO:0000256" key="3">
    <source>
        <dbReference type="ARBA" id="ARBA00023274"/>
    </source>
</evidence>
<dbReference type="Proteomes" id="UP000244948">
    <property type="component" value="Unassembled WGS sequence"/>
</dbReference>
<dbReference type="FunFam" id="3.30.230.10:FF:000001">
    <property type="entry name" value="30S ribosomal protein S9"/>
    <property type="match status" value="1"/>
</dbReference>